<dbReference type="NCBIfam" id="NF040717">
    <property type="entry name" value="BcsR_only"/>
    <property type="match status" value="1"/>
</dbReference>
<protein>
    <recommendedName>
        <fullName evidence="3">Cellulose biosynthesis protein BcsR</fullName>
    </recommendedName>
</protein>
<organism evidence="1 2">
    <name type="scientific">Pseudomonas putida</name>
    <name type="common">Arthrobacter siderocapsulatus</name>
    <dbReference type="NCBI Taxonomy" id="303"/>
    <lineage>
        <taxon>Bacteria</taxon>
        <taxon>Pseudomonadati</taxon>
        <taxon>Pseudomonadota</taxon>
        <taxon>Gammaproteobacteria</taxon>
        <taxon>Pseudomonadales</taxon>
        <taxon>Pseudomonadaceae</taxon>
        <taxon>Pseudomonas</taxon>
    </lineage>
</organism>
<gene>
    <name evidence="1" type="ORF">E6B08_09425</name>
</gene>
<sequence length="66" mass="7210">MEPDDRLQGSDDIAQLKERLGDEGLRYHDITRAAELRAVCARWPLLAESEGLAMLDAPAPDGTFAA</sequence>
<dbReference type="Pfam" id="PF10945">
    <property type="entry name" value="CBP_BcsR"/>
    <property type="match status" value="1"/>
</dbReference>
<dbReference type="RefSeq" id="WP_136913757.1">
    <property type="nucleotide sequence ID" value="NZ_CP039371.1"/>
</dbReference>
<evidence type="ECO:0000313" key="1">
    <source>
        <dbReference type="EMBL" id="QCI11587.1"/>
    </source>
</evidence>
<dbReference type="OrthoDB" id="6988851at2"/>
<evidence type="ECO:0000313" key="2">
    <source>
        <dbReference type="Proteomes" id="UP000298551"/>
    </source>
</evidence>
<dbReference type="InterPro" id="IPR024487">
    <property type="entry name" value="CBP_BcsR"/>
</dbReference>
<dbReference type="Proteomes" id="UP000298551">
    <property type="component" value="Chromosome"/>
</dbReference>
<reference evidence="2" key="1">
    <citation type="submission" date="2019-04" db="EMBL/GenBank/DDBJ databases">
        <title>Genome sequence of Pseudomonas putida 1290, an auxin catabolizing strain.</title>
        <authorList>
            <person name="Laird T.S."/>
            <person name="Leveau J.H.J."/>
        </authorList>
    </citation>
    <scope>NUCLEOTIDE SEQUENCE [LARGE SCALE GENOMIC DNA]</scope>
    <source>
        <strain evidence="2">1290</strain>
    </source>
</reference>
<dbReference type="EMBL" id="CP039371">
    <property type="protein sequence ID" value="QCI11587.1"/>
    <property type="molecule type" value="Genomic_DNA"/>
</dbReference>
<evidence type="ECO:0008006" key="3">
    <source>
        <dbReference type="Google" id="ProtNLM"/>
    </source>
</evidence>
<accession>A0A4D6X6B1</accession>
<name>A0A4D6X6B1_PSEPU</name>
<dbReference type="AlphaFoldDB" id="A0A4D6X6B1"/>
<proteinExistence type="predicted"/>